<organism evidence="1 2">
    <name type="scientific">Naganishia adeliensis</name>
    <dbReference type="NCBI Taxonomy" id="92952"/>
    <lineage>
        <taxon>Eukaryota</taxon>
        <taxon>Fungi</taxon>
        <taxon>Dikarya</taxon>
        <taxon>Basidiomycota</taxon>
        <taxon>Agaricomycotina</taxon>
        <taxon>Tremellomycetes</taxon>
        <taxon>Filobasidiales</taxon>
        <taxon>Filobasidiaceae</taxon>
        <taxon>Naganishia</taxon>
    </lineage>
</organism>
<evidence type="ECO:0000313" key="2">
    <source>
        <dbReference type="Proteomes" id="UP001230649"/>
    </source>
</evidence>
<dbReference type="Proteomes" id="UP001230649">
    <property type="component" value="Unassembled WGS sequence"/>
</dbReference>
<reference evidence="1" key="1">
    <citation type="submission" date="2023-04" db="EMBL/GenBank/DDBJ databases">
        <title>Draft Genome sequencing of Naganishia species isolated from polar environments using Oxford Nanopore Technology.</title>
        <authorList>
            <person name="Leo P."/>
            <person name="Venkateswaran K."/>
        </authorList>
    </citation>
    <scope>NUCLEOTIDE SEQUENCE</scope>
    <source>
        <strain evidence="1">MNA-CCFEE 5262</strain>
    </source>
</reference>
<proteinExistence type="predicted"/>
<accession>A0ACC2WPM6</accession>
<comment type="caution">
    <text evidence="1">The sequence shown here is derived from an EMBL/GenBank/DDBJ whole genome shotgun (WGS) entry which is preliminary data.</text>
</comment>
<dbReference type="EMBL" id="JASBWS010000013">
    <property type="protein sequence ID" value="KAJ9113130.1"/>
    <property type="molecule type" value="Genomic_DNA"/>
</dbReference>
<protein>
    <submittedName>
        <fullName evidence="1">Uncharacterized protein</fullName>
    </submittedName>
</protein>
<sequence>MLAARNASTVARSFLRARSALRPVATAINSSNVSLFRSSSSAAALAKSDVETSPSWEEYAEQPQAESPAQVFELPVDDPVAPPSPHLPFSVLKRRVNHDSLKALTKRPFNFEYMSEVQERVLSLMPDLVGFEERPPHGMSQEEFDAGKSEEERNLPPPQKKDLLVKAKTGTGKTVAFLVPAIERRLHFLEEESKKAAVEKFGDMEGGKEGLTRRDLSKNTIGALVISPTRELATQIANEAIKCLTWHKLMEVRLLVGGENRRAQIGQFKRGRLDVVVATPGRLKDLMQDEQFGPEIRAAMSRTGTLILDEADTLLDMGFTEDLNHIVDHTPKDRQTFLFSATVSPSIKKIARKYLDKENLVIDCVPENESNVHEHIPQYATVVPSAKEQLPHVLKLLAADQLSNPGKSKSIIFLPTTKLTQLYATFIRELSQSLPAGEQTQVYEIHSKLEQRRRSKASDAFRQDTSGASVLVTSDVSARGVDYPGVTRVIQVGIPGTAEQYIHRVGRTGRGGSTGGQGDLVLLPWESKFLNELAEVPIRQITTEETSAQVEQLGKARDDALGTGDSVVAAVKKAVRRSDRFGTKSLTNYESEPYLPRYHKMDALVEDLKVGLNSEAVEEVFISMLGYYAAKADSLLKTPAFNIVQDLKTWAVEAGGMESPPYVSAAFLQKLGIRQNSNGSRGGKKTGDFGARGGSFGRSGGNSFGRDREGGFNRDREGGFNRDREGGFRPRDREGGFKPRDREGGFKPRDREGGFNRDRQGEFGRSHGVKFEPKKRGGFGMGSRE</sequence>
<name>A0ACC2WPM6_9TREE</name>
<keyword evidence="2" id="KW-1185">Reference proteome</keyword>
<evidence type="ECO:0000313" key="1">
    <source>
        <dbReference type="EMBL" id="KAJ9113130.1"/>
    </source>
</evidence>
<gene>
    <name evidence="1" type="ORF">QFC20_002020</name>
</gene>